<dbReference type="GO" id="GO:0006412">
    <property type="term" value="P:translation"/>
    <property type="evidence" value="ECO:0007669"/>
    <property type="project" value="UniProtKB-UniRule"/>
</dbReference>
<evidence type="ECO:0000256" key="1">
    <source>
        <dbReference type="ARBA" id="ARBA00022980"/>
    </source>
</evidence>
<sequence>MLVCASMLDMLATKKKQTVIKKHQVHDKDTGSSEVQIAVLSVQIDELAKHLKKHKKDNHSRRGLIKMVADRRTHLKYLERKSKPRYTAILKKMDLK</sequence>
<reference evidence="6 7" key="1">
    <citation type="journal article" date="2015" name="Nature">
        <title>rRNA introns, odd ribosomes, and small enigmatic genomes across a large radiation of phyla.</title>
        <authorList>
            <person name="Brown C.T."/>
            <person name="Hug L.A."/>
            <person name="Thomas B.C."/>
            <person name="Sharon I."/>
            <person name="Castelle C.J."/>
            <person name="Singh A."/>
            <person name="Wilkins M.J."/>
            <person name="Williams K.H."/>
            <person name="Banfield J.F."/>
        </authorList>
    </citation>
    <scope>NUCLEOTIDE SEQUENCE [LARGE SCALE GENOMIC DNA]</scope>
</reference>
<name>A0A0G0TXX1_9BACT</name>
<evidence type="ECO:0000313" key="6">
    <source>
        <dbReference type="EMBL" id="KKR79666.1"/>
    </source>
</evidence>
<dbReference type="InterPro" id="IPR005290">
    <property type="entry name" value="Ribosomal_uS15_bac-type"/>
</dbReference>
<dbReference type="EMBL" id="LBZW01000004">
    <property type="protein sequence ID" value="KKR79666.1"/>
    <property type="molecule type" value="Genomic_DNA"/>
</dbReference>
<dbReference type="NCBIfam" id="TIGR00952">
    <property type="entry name" value="S15_bact"/>
    <property type="match status" value="1"/>
</dbReference>
<evidence type="ECO:0000313" key="7">
    <source>
        <dbReference type="Proteomes" id="UP000034749"/>
    </source>
</evidence>
<keyword evidence="2 4" id="KW-0687">Ribonucleoprotein</keyword>
<keyword evidence="4" id="KW-0694">RNA-binding</keyword>
<keyword evidence="4" id="KW-0699">rRNA-binding</keyword>
<proteinExistence type="inferred from homology"/>
<dbReference type="SMART" id="SM01387">
    <property type="entry name" value="Ribosomal_S15"/>
    <property type="match status" value="1"/>
</dbReference>
<dbReference type="Proteomes" id="UP000034749">
    <property type="component" value="Unassembled WGS sequence"/>
</dbReference>
<dbReference type="Gene3D" id="1.10.287.10">
    <property type="entry name" value="S15/NS1, RNA-binding"/>
    <property type="match status" value="1"/>
</dbReference>
<evidence type="ECO:0000256" key="3">
    <source>
        <dbReference type="ARBA" id="ARBA00064542"/>
    </source>
</evidence>
<dbReference type="PANTHER" id="PTHR23321">
    <property type="entry name" value="RIBOSOMAL PROTEIN S15, BACTERIAL AND ORGANELLAR"/>
    <property type="match status" value="1"/>
</dbReference>
<dbReference type="GO" id="GO:0003735">
    <property type="term" value="F:structural constituent of ribosome"/>
    <property type="evidence" value="ECO:0007669"/>
    <property type="project" value="InterPro"/>
</dbReference>
<dbReference type="HAMAP" id="MF_01343_B">
    <property type="entry name" value="Ribosomal_uS15_B"/>
    <property type="match status" value="1"/>
</dbReference>
<evidence type="ECO:0000256" key="2">
    <source>
        <dbReference type="ARBA" id="ARBA00023274"/>
    </source>
</evidence>
<comment type="similarity">
    <text evidence="4 5">Belongs to the universal ribosomal protein uS15 family.</text>
</comment>
<dbReference type="AlphaFoldDB" id="A0A0G0TXX1"/>
<comment type="function">
    <text evidence="4">Forms an intersubunit bridge (bridge B4) with the 23S rRNA of the 50S subunit in the ribosome.</text>
</comment>
<comment type="caution">
    <text evidence="6">The sequence shown here is derived from an EMBL/GenBank/DDBJ whole genome shotgun (WGS) entry which is preliminary data.</text>
</comment>
<keyword evidence="1 4" id="KW-0689">Ribosomal protein</keyword>
<dbReference type="InterPro" id="IPR009068">
    <property type="entry name" value="uS15_NS1_RNA-bd_sf"/>
</dbReference>
<gene>
    <name evidence="4" type="primary">rpsO</name>
    <name evidence="6" type="ORF">UU24_C0004G0004</name>
</gene>
<evidence type="ECO:0000256" key="5">
    <source>
        <dbReference type="RuleBase" id="RU003919"/>
    </source>
</evidence>
<organism evidence="6 7">
    <name type="scientific">Candidatus Nomurabacteria bacterium GW2011_GWA2_40_9</name>
    <dbReference type="NCBI Taxonomy" id="1618734"/>
    <lineage>
        <taxon>Bacteria</taxon>
        <taxon>Candidatus Nomuraibacteriota</taxon>
    </lineage>
</organism>
<dbReference type="CDD" id="cd00353">
    <property type="entry name" value="Ribosomal_S15p_S13e"/>
    <property type="match status" value="1"/>
</dbReference>
<dbReference type="Gene3D" id="6.10.250.3130">
    <property type="match status" value="1"/>
</dbReference>
<comment type="subunit">
    <text evidence="3 4">Part of the 30S ribosomal subunit. Forms a bridge to the 50S subunit in the 70S ribosome, contacting the 23S rRNA.</text>
</comment>
<accession>A0A0G0TXX1</accession>
<dbReference type="GO" id="GO:0022627">
    <property type="term" value="C:cytosolic small ribosomal subunit"/>
    <property type="evidence" value="ECO:0007669"/>
    <property type="project" value="TreeGrafter"/>
</dbReference>
<comment type="function">
    <text evidence="4">One of the primary rRNA binding proteins, it binds directly to 16S rRNA where it helps nucleate assembly of the platform of the 30S subunit by binding and bridging several RNA helices of the 16S rRNA.</text>
</comment>
<evidence type="ECO:0000256" key="4">
    <source>
        <dbReference type="HAMAP-Rule" id="MF_01343"/>
    </source>
</evidence>
<dbReference type="Pfam" id="PF00312">
    <property type="entry name" value="Ribosomal_S15"/>
    <property type="match status" value="1"/>
</dbReference>
<dbReference type="GO" id="GO:0019843">
    <property type="term" value="F:rRNA binding"/>
    <property type="evidence" value="ECO:0007669"/>
    <property type="project" value="UniProtKB-UniRule"/>
</dbReference>
<dbReference type="PANTHER" id="PTHR23321:SF26">
    <property type="entry name" value="SMALL RIBOSOMAL SUBUNIT PROTEIN US15M"/>
    <property type="match status" value="1"/>
</dbReference>
<dbReference type="FunFam" id="1.10.287.10:FF:000002">
    <property type="entry name" value="30S ribosomal protein S15"/>
    <property type="match status" value="1"/>
</dbReference>
<dbReference type="SUPFAM" id="SSF47060">
    <property type="entry name" value="S15/NS1 RNA-binding domain"/>
    <property type="match status" value="1"/>
</dbReference>
<protein>
    <recommendedName>
        <fullName evidence="4">Small ribosomal subunit protein uS15</fullName>
    </recommendedName>
</protein>
<dbReference type="PATRIC" id="fig|1618734.3.peg.121"/>
<dbReference type="InterPro" id="IPR000589">
    <property type="entry name" value="Ribosomal_uS15"/>
</dbReference>